<reference evidence="2 3" key="1">
    <citation type="submission" date="2020-09" db="EMBL/GenBank/DDBJ databases">
        <title>De no assembly of potato wild relative species, Solanum commersonii.</title>
        <authorList>
            <person name="Cho K."/>
        </authorList>
    </citation>
    <scope>NUCLEOTIDE SEQUENCE [LARGE SCALE GENOMIC DNA]</scope>
    <source>
        <strain evidence="2">LZ3.2</strain>
        <tissue evidence="2">Leaf</tissue>
    </source>
</reference>
<keyword evidence="1" id="KW-0472">Membrane</keyword>
<accession>A0A9J6A5C1</accession>
<evidence type="ECO:0000256" key="1">
    <source>
        <dbReference type="SAM" id="Phobius"/>
    </source>
</evidence>
<dbReference type="AlphaFoldDB" id="A0A9J6A5C1"/>
<evidence type="ECO:0000313" key="3">
    <source>
        <dbReference type="Proteomes" id="UP000824120"/>
    </source>
</evidence>
<keyword evidence="1" id="KW-0812">Transmembrane</keyword>
<dbReference type="Proteomes" id="UP000824120">
    <property type="component" value="Chromosome 2"/>
</dbReference>
<keyword evidence="3" id="KW-1185">Reference proteome</keyword>
<sequence length="148" mass="17317">MICDHRLTQIETVHNECKNIVEDYTLAKPFDLDPKHEMFLGMMQIVTAHKWYLYPSIIPGTPFINAIYPFTSINAKGFLATYEDRDISYTFITDPVSRDINALINMKQKHVDSLQLELFSMNIFVLIILMFFGMVKSILLLFHMKMIF</sequence>
<gene>
    <name evidence="2" type="ORF">H5410_004794</name>
</gene>
<proteinExistence type="predicted"/>
<organism evidence="2 3">
    <name type="scientific">Solanum commersonii</name>
    <name type="common">Commerson's wild potato</name>
    <name type="synonym">Commerson's nightshade</name>
    <dbReference type="NCBI Taxonomy" id="4109"/>
    <lineage>
        <taxon>Eukaryota</taxon>
        <taxon>Viridiplantae</taxon>
        <taxon>Streptophyta</taxon>
        <taxon>Embryophyta</taxon>
        <taxon>Tracheophyta</taxon>
        <taxon>Spermatophyta</taxon>
        <taxon>Magnoliopsida</taxon>
        <taxon>eudicotyledons</taxon>
        <taxon>Gunneridae</taxon>
        <taxon>Pentapetalae</taxon>
        <taxon>asterids</taxon>
        <taxon>lamiids</taxon>
        <taxon>Solanales</taxon>
        <taxon>Solanaceae</taxon>
        <taxon>Solanoideae</taxon>
        <taxon>Solaneae</taxon>
        <taxon>Solanum</taxon>
    </lineage>
</organism>
<feature type="transmembrane region" description="Helical" evidence="1">
    <location>
        <begin position="118"/>
        <end position="142"/>
    </location>
</feature>
<dbReference type="EMBL" id="JACXVP010000002">
    <property type="protein sequence ID" value="KAG5619576.1"/>
    <property type="molecule type" value="Genomic_DNA"/>
</dbReference>
<keyword evidence="1" id="KW-1133">Transmembrane helix</keyword>
<evidence type="ECO:0000313" key="2">
    <source>
        <dbReference type="EMBL" id="KAG5619576.1"/>
    </source>
</evidence>
<name>A0A9J6A5C1_SOLCO</name>
<protein>
    <submittedName>
        <fullName evidence="2">Uncharacterized protein</fullName>
    </submittedName>
</protein>
<comment type="caution">
    <text evidence="2">The sequence shown here is derived from an EMBL/GenBank/DDBJ whole genome shotgun (WGS) entry which is preliminary data.</text>
</comment>